<dbReference type="EMBL" id="VDFV01000056">
    <property type="protein sequence ID" value="TNC62556.1"/>
    <property type="molecule type" value="Genomic_DNA"/>
</dbReference>
<reference evidence="2 3" key="1">
    <citation type="submission" date="2019-06" db="EMBL/GenBank/DDBJ databases">
        <authorList>
            <person name="Jiang L."/>
        </authorList>
    </citation>
    <scope>NUCLEOTIDE SEQUENCE [LARGE SCALE GENOMIC DNA]</scope>
    <source>
        <strain evidence="2 3">YIM 48858</strain>
    </source>
</reference>
<dbReference type="AlphaFoldDB" id="A0A5C4N932"/>
<dbReference type="PROSITE" id="PS51318">
    <property type="entry name" value="TAT"/>
    <property type="match status" value="1"/>
</dbReference>
<evidence type="ECO:0000259" key="1">
    <source>
        <dbReference type="Pfam" id="PF12724"/>
    </source>
</evidence>
<dbReference type="SUPFAM" id="SSF52218">
    <property type="entry name" value="Flavoproteins"/>
    <property type="match status" value="1"/>
</dbReference>
<dbReference type="Pfam" id="PF12724">
    <property type="entry name" value="Flavodoxin_5"/>
    <property type="match status" value="1"/>
</dbReference>
<evidence type="ECO:0000313" key="3">
    <source>
        <dbReference type="Proteomes" id="UP000305709"/>
    </source>
</evidence>
<organism evidence="2 3">
    <name type="scientific">Rubellimicrobium roseum</name>
    <dbReference type="NCBI Taxonomy" id="687525"/>
    <lineage>
        <taxon>Bacteria</taxon>
        <taxon>Pseudomonadati</taxon>
        <taxon>Pseudomonadota</taxon>
        <taxon>Alphaproteobacteria</taxon>
        <taxon>Rhodobacterales</taxon>
        <taxon>Roseobacteraceae</taxon>
        <taxon>Rubellimicrobium</taxon>
    </lineage>
</organism>
<comment type="caution">
    <text evidence="2">The sequence shown here is derived from an EMBL/GenBank/DDBJ whole genome shotgun (WGS) entry which is preliminary data.</text>
</comment>
<name>A0A5C4N932_9RHOB</name>
<protein>
    <submittedName>
        <fullName evidence="2">Flavodoxin</fullName>
    </submittedName>
</protein>
<evidence type="ECO:0000313" key="2">
    <source>
        <dbReference type="EMBL" id="TNC62556.1"/>
    </source>
</evidence>
<dbReference type="InterPro" id="IPR006311">
    <property type="entry name" value="TAT_signal"/>
</dbReference>
<dbReference type="InterPro" id="IPR029039">
    <property type="entry name" value="Flavoprotein-like_sf"/>
</dbReference>
<dbReference type="RefSeq" id="WP_139083498.1">
    <property type="nucleotide sequence ID" value="NZ_VDFV01000056.1"/>
</dbReference>
<dbReference type="Gene3D" id="3.40.50.360">
    <property type="match status" value="1"/>
</dbReference>
<accession>A0A5C4N932</accession>
<sequence length="215" mass="22954">MAAGVGRRRVLGLLAGLGVAGAAAGWLGLRRPEAPPGRLTCGEERMDMAGRVLVAYATRAGSTAEVAERLCARGLLAKAKPVAKVVDLASFDAVVLGSGTYYGAWLGPMTAFVQAQADGLRRMTVAFFTMHMQNQSDAPEAKAAREAYTALVRALVILVEEAFFAGRVEPARLSLLERLAVRFVGSPVGDFRDWPRIETWADALSPRFVPLKVPA</sequence>
<gene>
    <name evidence="2" type="ORF">FHG71_20175</name>
</gene>
<dbReference type="Proteomes" id="UP000305709">
    <property type="component" value="Unassembled WGS sequence"/>
</dbReference>
<dbReference type="InterPro" id="IPR026816">
    <property type="entry name" value="Flavodoxin_dom"/>
</dbReference>
<feature type="domain" description="Flavodoxin" evidence="1">
    <location>
        <begin position="53"/>
        <end position="185"/>
    </location>
</feature>
<keyword evidence="3" id="KW-1185">Reference proteome</keyword>
<proteinExistence type="predicted"/>
<dbReference type="OrthoDB" id="9795729at2"/>